<protein>
    <recommendedName>
        <fullName evidence="5">PDZ domain-containing protein</fullName>
    </recommendedName>
</protein>
<feature type="region of interest" description="Disordered" evidence="1">
    <location>
        <begin position="146"/>
        <end position="168"/>
    </location>
</feature>
<reference evidence="3" key="1">
    <citation type="submission" date="2023-05" db="EMBL/GenBank/DDBJ databases">
        <authorList>
            <person name="Huff M."/>
        </authorList>
    </citation>
    <scope>NUCLEOTIDE SEQUENCE</scope>
</reference>
<keyword evidence="2" id="KW-0812">Transmembrane</keyword>
<name>A0AAD1ZBV0_9LAMI</name>
<dbReference type="Proteomes" id="UP000834106">
    <property type="component" value="Chromosome 8"/>
</dbReference>
<keyword evidence="2" id="KW-1133">Transmembrane helix</keyword>
<proteinExistence type="predicted"/>
<evidence type="ECO:0008006" key="5">
    <source>
        <dbReference type="Google" id="ProtNLM"/>
    </source>
</evidence>
<evidence type="ECO:0000313" key="4">
    <source>
        <dbReference type="Proteomes" id="UP000834106"/>
    </source>
</evidence>
<evidence type="ECO:0000256" key="1">
    <source>
        <dbReference type="SAM" id="MobiDB-lite"/>
    </source>
</evidence>
<dbReference type="AlphaFoldDB" id="A0AAD1ZBV0"/>
<feature type="transmembrane region" description="Helical" evidence="2">
    <location>
        <begin position="80"/>
        <end position="98"/>
    </location>
</feature>
<evidence type="ECO:0000256" key="2">
    <source>
        <dbReference type="SAM" id="Phobius"/>
    </source>
</evidence>
<evidence type="ECO:0000313" key="3">
    <source>
        <dbReference type="EMBL" id="CAI9766922.1"/>
    </source>
</evidence>
<feature type="compositionally biased region" description="Basic and acidic residues" evidence="1">
    <location>
        <begin position="152"/>
        <end position="168"/>
    </location>
</feature>
<accession>A0AAD1ZBV0</accession>
<organism evidence="3 4">
    <name type="scientific">Fraxinus pennsylvanica</name>
    <dbReference type="NCBI Taxonomy" id="56036"/>
    <lineage>
        <taxon>Eukaryota</taxon>
        <taxon>Viridiplantae</taxon>
        <taxon>Streptophyta</taxon>
        <taxon>Embryophyta</taxon>
        <taxon>Tracheophyta</taxon>
        <taxon>Spermatophyta</taxon>
        <taxon>Magnoliopsida</taxon>
        <taxon>eudicotyledons</taxon>
        <taxon>Gunneridae</taxon>
        <taxon>Pentapetalae</taxon>
        <taxon>asterids</taxon>
        <taxon>lamiids</taxon>
        <taxon>Lamiales</taxon>
        <taxon>Oleaceae</taxon>
        <taxon>Oleeae</taxon>
        <taxon>Fraxinus</taxon>
    </lineage>
</organism>
<keyword evidence="4" id="KW-1185">Reference proteome</keyword>
<keyword evidence="2" id="KW-0472">Membrane</keyword>
<sequence>MVGREVEAATIPSSFLSSFASFTSGSKFKFPVKTSLSVKFCWRRPTTTSAASSPSNGTASCKSNSNAFRKRVLIWQWRRFSSLMAPIILLLLSIEYHFSFSPCRKKSLIFFSIIYHWGARGHFYRPVDEHIHSGFESAYKNYENIPQSGEGSVKECKPTRKDGDGEDHPYGGIITAENRNQDSLFYEFSDSICKIRSCGCRLGWKPDQKGVHIRKIGPSALKFKILKPSDVILSFDGIDIANDMEQGRLRNGEDKSRRFFKELSEEERDNAEKLMDYQVLKH</sequence>
<dbReference type="EMBL" id="OU503043">
    <property type="protein sequence ID" value="CAI9766922.1"/>
    <property type="molecule type" value="Genomic_DNA"/>
</dbReference>
<gene>
    <name evidence="3" type="ORF">FPE_LOCUS14352</name>
</gene>